<dbReference type="PANTHER" id="PTHR43317:SF1">
    <property type="entry name" value="THERMOSPERMINE SYNTHASE ACAULIS5"/>
    <property type="match status" value="1"/>
</dbReference>
<dbReference type="Proteomes" id="UP000198345">
    <property type="component" value="Unassembled WGS sequence"/>
</dbReference>
<comment type="caution">
    <text evidence="6">The sequence shown here is derived from an EMBL/GenBank/DDBJ whole genome shotgun (WGS) entry which is preliminary data.</text>
</comment>
<dbReference type="OrthoDB" id="650847at2"/>
<dbReference type="EMBL" id="MUGW01000024">
    <property type="protein sequence ID" value="OXA90955.1"/>
    <property type="molecule type" value="Genomic_DNA"/>
</dbReference>
<dbReference type="PANTHER" id="PTHR43317">
    <property type="entry name" value="THERMOSPERMINE SYNTHASE ACAULIS5"/>
    <property type="match status" value="1"/>
</dbReference>
<dbReference type="InterPro" id="IPR029063">
    <property type="entry name" value="SAM-dependent_MTases_sf"/>
</dbReference>
<evidence type="ECO:0000313" key="6">
    <source>
        <dbReference type="EMBL" id="OXA90955.1"/>
    </source>
</evidence>
<dbReference type="PROSITE" id="PS51006">
    <property type="entry name" value="PABS_2"/>
    <property type="match status" value="1"/>
</dbReference>
<evidence type="ECO:0000256" key="4">
    <source>
        <dbReference type="PROSITE-ProRule" id="PRU00354"/>
    </source>
</evidence>
<evidence type="ECO:0000313" key="7">
    <source>
        <dbReference type="Proteomes" id="UP000198345"/>
    </source>
</evidence>
<gene>
    <name evidence="6" type="ORF">B0A66_12120</name>
</gene>
<feature type="active site" description="Proton acceptor" evidence="4">
    <location>
        <position position="143"/>
    </location>
</feature>
<evidence type="ECO:0000256" key="1">
    <source>
        <dbReference type="ARBA" id="ARBA00007867"/>
    </source>
</evidence>
<dbReference type="GO" id="GO:0016740">
    <property type="term" value="F:transferase activity"/>
    <property type="evidence" value="ECO:0007669"/>
    <property type="project" value="UniProtKB-UniRule"/>
</dbReference>
<dbReference type="GO" id="GO:0006596">
    <property type="term" value="P:polyamine biosynthetic process"/>
    <property type="evidence" value="ECO:0007669"/>
    <property type="project" value="UniProtKB-UniRule"/>
</dbReference>
<name>A0A226H9S5_9FLAO</name>
<protein>
    <submittedName>
        <fullName evidence="6">Spermidine synthase</fullName>
    </submittedName>
</protein>
<dbReference type="AlphaFoldDB" id="A0A226H9S5"/>
<evidence type="ECO:0000256" key="3">
    <source>
        <dbReference type="ARBA" id="ARBA00023115"/>
    </source>
</evidence>
<dbReference type="SUPFAM" id="SSF53335">
    <property type="entry name" value="S-adenosyl-L-methionine-dependent methyltransferases"/>
    <property type="match status" value="1"/>
</dbReference>
<dbReference type="RefSeq" id="WP_089050101.1">
    <property type="nucleotide sequence ID" value="NZ_FXTV01000022.1"/>
</dbReference>
<accession>A0A226H9S5</accession>
<keyword evidence="3 4" id="KW-0620">Polyamine biosynthesis</keyword>
<dbReference type="CDD" id="cd02440">
    <property type="entry name" value="AdoMet_MTases"/>
    <property type="match status" value="1"/>
</dbReference>
<sequence>MIPKLFSYLIPIKIFKKKSARSKTIEVTWANGELVLDSENTNYSYGSLQRILRYGLRNIGYDKILKMDHILVLGVAGGSVIKTLAEEIKYKGKITGVEIDAEMIQVANEYFNLNQIEQLEIIIDDAFEFVLKTKEHYDLIIIDIFEDIKMPNFLFESFFSNRVCQLLKNKGFILFNTMILDEAHNVRNKKYISEIDSKLFSTKMLPRVEDHNELIIIEKVA</sequence>
<keyword evidence="7" id="KW-1185">Reference proteome</keyword>
<dbReference type="Gene3D" id="3.40.50.150">
    <property type="entry name" value="Vaccinia Virus protein VP39"/>
    <property type="match status" value="1"/>
</dbReference>
<keyword evidence="2 4" id="KW-0808">Transferase</keyword>
<dbReference type="Pfam" id="PF01564">
    <property type="entry name" value="Spermine_synth"/>
    <property type="match status" value="1"/>
</dbReference>
<evidence type="ECO:0000256" key="2">
    <source>
        <dbReference type="ARBA" id="ARBA00022679"/>
    </source>
</evidence>
<comment type="similarity">
    <text evidence="1">Belongs to the spermidine/spermine synthase family.</text>
</comment>
<dbReference type="InterPro" id="IPR030374">
    <property type="entry name" value="PABS"/>
</dbReference>
<feature type="domain" description="PABS" evidence="5">
    <location>
        <begin position="93"/>
        <end position="221"/>
    </location>
</feature>
<proteinExistence type="inferred from homology"/>
<dbReference type="NCBIfam" id="NF037959">
    <property type="entry name" value="MFS_SpdSyn"/>
    <property type="match status" value="1"/>
</dbReference>
<organism evidence="6 7">
    <name type="scientific">Flavobacterium hercynium</name>
    <dbReference type="NCBI Taxonomy" id="387094"/>
    <lineage>
        <taxon>Bacteria</taxon>
        <taxon>Pseudomonadati</taxon>
        <taxon>Bacteroidota</taxon>
        <taxon>Flavobacteriia</taxon>
        <taxon>Flavobacteriales</taxon>
        <taxon>Flavobacteriaceae</taxon>
        <taxon>Flavobacterium</taxon>
    </lineage>
</organism>
<evidence type="ECO:0000259" key="5">
    <source>
        <dbReference type="PROSITE" id="PS51006"/>
    </source>
</evidence>
<reference evidence="6 7" key="1">
    <citation type="submission" date="2016-11" db="EMBL/GenBank/DDBJ databases">
        <title>Whole genomes of Flavobacteriaceae.</title>
        <authorList>
            <person name="Stine C."/>
            <person name="Li C."/>
            <person name="Tadesse D."/>
        </authorList>
    </citation>
    <scope>NUCLEOTIDE SEQUENCE [LARGE SCALE GENOMIC DNA]</scope>
    <source>
        <strain evidence="6 7">DSM 18292</strain>
    </source>
</reference>